<proteinExistence type="predicted"/>
<comment type="caution">
    <text evidence="2">The sequence shown here is derived from an EMBL/GenBank/DDBJ whole genome shotgun (WGS) entry which is preliminary data.</text>
</comment>
<feature type="chain" id="PRO_5043897132" evidence="1">
    <location>
        <begin position="26"/>
        <end position="245"/>
    </location>
</feature>
<accession>A0AAU9J3A3</accession>
<evidence type="ECO:0000313" key="3">
    <source>
        <dbReference type="Proteomes" id="UP001162131"/>
    </source>
</evidence>
<protein>
    <submittedName>
        <fullName evidence="2">Uncharacterized protein</fullName>
    </submittedName>
</protein>
<dbReference type="AlphaFoldDB" id="A0AAU9J3A3"/>
<keyword evidence="3" id="KW-1185">Reference proteome</keyword>
<name>A0AAU9J3A3_9CILI</name>
<organism evidence="2 3">
    <name type="scientific">Blepharisma stoltei</name>
    <dbReference type="NCBI Taxonomy" id="1481888"/>
    <lineage>
        <taxon>Eukaryota</taxon>
        <taxon>Sar</taxon>
        <taxon>Alveolata</taxon>
        <taxon>Ciliophora</taxon>
        <taxon>Postciliodesmatophora</taxon>
        <taxon>Heterotrichea</taxon>
        <taxon>Heterotrichida</taxon>
        <taxon>Blepharismidae</taxon>
        <taxon>Blepharisma</taxon>
    </lineage>
</organism>
<dbReference type="Proteomes" id="UP001162131">
    <property type="component" value="Unassembled WGS sequence"/>
</dbReference>
<dbReference type="EMBL" id="CAJZBQ010000029">
    <property type="protein sequence ID" value="CAG9321668.1"/>
    <property type="molecule type" value="Genomic_DNA"/>
</dbReference>
<keyword evidence="1" id="KW-0732">Signal</keyword>
<sequence length="245" mass="27011">MTLLLVSFISLFLLIFSACPKYSLSGSCTDSTYSLMTDGKVCTAFCSSKFTKVCTTTSGSTVCTACSLPTSPILFQLNFWTVQDLTKNYIANALNPSEHFSGGSSFSSISKSSPLPIVDRGFYFAPPSSLGLTSGYYAALYFTLNIWIRPLAAGQIFTFFYNSGYYIECIVGSNTFILKVLLLDSNDSNQTKVTAYSNVYTTVWQTVSFQLEQASCNQVNLKFYMNSSPTVTSFYNYEVNYPIGC</sequence>
<reference evidence="2" key="1">
    <citation type="submission" date="2021-09" db="EMBL/GenBank/DDBJ databases">
        <authorList>
            <consortium name="AG Swart"/>
            <person name="Singh M."/>
            <person name="Singh A."/>
            <person name="Seah K."/>
            <person name="Emmerich C."/>
        </authorList>
    </citation>
    <scope>NUCLEOTIDE SEQUENCE</scope>
    <source>
        <strain evidence="2">ATCC30299</strain>
    </source>
</reference>
<feature type="signal peptide" evidence="1">
    <location>
        <begin position="1"/>
        <end position="25"/>
    </location>
</feature>
<evidence type="ECO:0000256" key="1">
    <source>
        <dbReference type="SAM" id="SignalP"/>
    </source>
</evidence>
<gene>
    <name evidence="2" type="ORF">BSTOLATCC_MIC29589</name>
</gene>
<evidence type="ECO:0000313" key="2">
    <source>
        <dbReference type="EMBL" id="CAG9321668.1"/>
    </source>
</evidence>